<protein>
    <submittedName>
        <fullName evidence="2">Uncharacterized protein</fullName>
    </submittedName>
</protein>
<evidence type="ECO:0000256" key="1">
    <source>
        <dbReference type="SAM" id="Phobius"/>
    </source>
</evidence>
<reference evidence="3" key="1">
    <citation type="submission" date="2018-07" db="EMBL/GenBank/DDBJ databases">
        <authorList>
            <person name="Zhao J."/>
        </authorList>
    </citation>
    <scope>NUCLEOTIDE SEQUENCE [LARGE SCALE GENOMIC DNA]</scope>
    <source>
        <strain evidence="3">GSSD-12</strain>
    </source>
</reference>
<organism evidence="2 3">
    <name type="scientific">Streptomyces paludis</name>
    <dbReference type="NCBI Taxonomy" id="2282738"/>
    <lineage>
        <taxon>Bacteria</taxon>
        <taxon>Bacillati</taxon>
        <taxon>Actinomycetota</taxon>
        <taxon>Actinomycetes</taxon>
        <taxon>Kitasatosporales</taxon>
        <taxon>Streptomycetaceae</taxon>
        <taxon>Streptomyces</taxon>
    </lineage>
</organism>
<keyword evidence="1" id="KW-0472">Membrane</keyword>
<proteinExistence type="predicted"/>
<dbReference type="EMBL" id="CP031194">
    <property type="protein sequence ID" value="AXG79430.1"/>
    <property type="molecule type" value="Genomic_DNA"/>
</dbReference>
<feature type="transmembrane region" description="Helical" evidence="1">
    <location>
        <begin position="28"/>
        <end position="49"/>
    </location>
</feature>
<sequence>MGMNHIFIGMIADADRQLALTDAAAQSLWLLGGVALALAGAAAVALAATRSARDTRNTRGPHD</sequence>
<keyword evidence="3" id="KW-1185">Reference proteome</keyword>
<accession>A0A345HRV6</accession>
<gene>
    <name evidence="2" type="ORF">DVK44_19220</name>
</gene>
<dbReference type="AlphaFoldDB" id="A0A345HRV6"/>
<keyword evidence="1" id="KW-0812">Transmembrane</keyword>
<dbReference type="Proteomes" id="UP000253868">
    <property type="component" value="Chromosome"/>
</dbReference>
<evidence type="ECO:0000313" key="3">
    <source>
        <dbReference type="Proteomes" id="UP000253868"/>
    </source>
</evidence>
<dbReference type="KEGG" id="spad:DVK44_19220"/>
<name>A0A345HRV6_9ACTN</name>
<keyword evidence="1" id="KW-1133">Transmembrane helix</keyword>
<evidence type="ECO:0000313" key="2">
    <source>
        <dbReference type="EMBL" id="AXG79430.1"/>
    </source>
</evidence>